<evidence type="ECO:0000313" key="2">
    <source>
        <dbReference type="EMBL" id="KAF6765347.1"/>
    </source>
</evidence>
<feature type="domain" description="CHAT" evidence="1">
    <location>
        <begin position="734"/>
        <end position="1022"/>
    </location>
</feature>
<dbReference type="SUPFAM" id="SSF48452">
    <property type="entry name" value="TPR-like"/>
    <property type="match status" value="1"/>
</dbReference>
<keyword evidence="3" id="KW-1185">Reference proteome</keyword>
<dbReference type="OrthoDB" id="9991317at2759"/>
<evidence type="ECO:0000313" key="3">
    <source>
        <dbReference type="Proteomes" id="UP000521943"/>
    </source>
</evidence>
<accession>A0A8H6MHG8</accession>
<sequence length="1023" mass="111778">MLCSRFELTGELSDIMEAIAVQKRAVGLTPQGDADLPAILNNLGGSLTRRFERTGELSDIADAIEVQQKSVKLTPQGHDPDLRGRLNDLGGSLTHRFRRTGELSDLVDAITVQRKAVELTPQGHAHLPAMLNNLGNSLTRRFERTDRLSDIAEAIVVKEKAVELSPQGHANLPLALSNLGQSLIHRFQRTGQLSDIANAIEVQQKAVELTPQAHPDLRGRLNDLGSALTHRFERTGELSDVVDAIVVLQKAVELTPQGDANLPIVLSSLGSSLARRYERTDELSDITDAIKVQQKAVELTPQGHPNLPGRLNNLGASFTCRFEKMGELSDIADAIVVRQKAVDLTPEGDAILPLVLSSLGNSLTQRFEQTGELSDITDAMTVQRRAVELTPHGHPDLPGRLNSLGVSFTRRFERLGELSDITEAIVLQQKSVELTPQGHASLPGRLNNLGGSFHYRFRSSGEIRDLEETISRYKTGSTSSVSSPRAKLDAAQRWAHILIQYDPQSPELIPAFDTALGLVAMVAGLEQTVRGRYTRLGDTSGLALGAAAAACALDRPDKALEWLEQGRCLVWNQLNNLRTPLDDLRIQDEILAQEIANVAKELETAGSSRVQSHVDMSLSEKIPLEDEARAHLDLAKKWDALLGKARAIPGFGSFLMPRPCSDIMSHLPESGPIIVINVDRRRCDALALLAGMDEPLHIPLPIFSIDKARKYRTIFDTQLRARKLRAREDLSAHRVLRGLWEEVVKPILDALGFSEPPRVWWCPTGPLSFLPLHAAGIYGGENAESVFDYVVSSYTPTVTGITDRVKNPHSIESHASGLFLTSQPNTTSAPPIPGTTKEVQSIFQRAEESGVRASKLEGNEMSVAACLERMKEFSSIHLACHGSQNAAEPLQSRFLFHQGDLELGTILKSNLKNADLAFLSACQTSTGQEALSDEAVHLAAGMLAAGYRRVIGTMWSIGDAPAQEVATAFYEYLFTHRDEASGSAFDGSPSAVALHRATQQLRLSLNDSEHSLLTWIPFVHFGL</sequence>
<dbReference type="Gene3D" id="1.25.40.10">
    <property type="entry name" value="Tetratricopeptide repeat domain"/>
    <property type="match status" value="2"/>
</dbReference>
<dbReference type="InterPro" id="IPR024983">
    <property type="entry name" value="CHAT_dom"/>
</dbReference>
<dbReference type="PANTHER" id="PTHR19959:SF119">
    <property type="entry name" value="FUNGAL LIPASE-LIKE DOMAIN-CONTAINING PROTEIN"/>
    <property type="match status" value="1"/>
</dbReference>
<organism evidence="2 3">
    <name type="scientific">Ephemerocybe angulata</name>
    <dbReference type="NCBI Taxonomy" id="980116"/>
    <lineage>
        <taxon>Eukaryota</taxon>
        <taxon>Fungi</taxon>
        <taxon>Dikarya</taxon>
        <taxon>Basidiomycota</taxon>
        <taxon>Agaricomycotina</taxon>
        <taxon>Agaricomycetes</taxon>
        <taxon>Agaricomycetidae</taxon>
        <taxon>Agaricales</taxon>
        <taxon>Agaricineae</taxon>
        <taxon>Psathyrellaceae</taxon>
        <taxon>Ephemerocybe</taxon>
    </lineage>
</organism>
<gene>
    <name evidence="2" type="ORF">DFP72DRAFT_997899</name>
</gene>
<dbReference type="EMBL" id="JACGCI010000002">
    <property type="protein sequence ID" value="KAF6765347.1"/>
    <property type="molecule type" value="Genomic_DNA"/>
</dbReference>
<evidence type="ECO:0000259" key="1">
    <source>
        <dbReference type="Pfam" id="PF12770"/>
    </source>
</evidence>
<dbReference type="Proteomes" id="UP000521943">
    <property type="component" value="Unassembled WGS sequence"/>
</dbReference>
<reference evidence="2 3" key="1">
    <citation type="submission" date="2020-07" db="EMBL/GenBank/DDBJ databases">
        <title>Comparative genomics of pyrophilous fungi reveals a link between fire events and developmental genes.</title>
        <authorList>
            <consortium name="DOE Joint Genome Institute"/>
            <person name="Steindorff A.S."/>
            <person name="Carver A."/>
            <person name="Calhoun S."/>
            <person name="Stillman K."/>
            <person name="Liu H."/>
            <person name="Lipzen A."/>
            <person name="Pangilinan J."/>
            <person name="Labutti K."/>
            <person name="Bruns T.D."/>
            <person name="Grigoriev I.V."/>
        </authorList>
    </citation>
    <scope>NUCLEOTIDE SEQUENCE [LARGE SCALE GENOMIC DNA]</scope>
    <source>
        <strain evidence="2 3">CBS 144469</strain>
    </source>
</reference>
<dbReference type="PANTHER" id="PTHR19959">
    <property type="entry name" value="KINESIN LIGHT CHAIN"/>
    <property type="match status" value="1"/>
</dbReference>
<comment type="caution">
    <text evidence="2">The sequence shown here is derived from an EMBL/GenBank/DDBJ whole genome shotgun (WGS) entry which is preliminary data.</text>
</comment>
<name>A0A8H6MHG8_9AGAR</name>
<protein>
    <submittedName>
        <fullName evidence="2">CHAT domain-containing protein</fullName>
    </submittedName>
</protein>
<dbReference type="Pfam" id="PF12770">
    <property type="entry name" value="CHAT"/>
    <property type="match status" value="1"/>
</dbReference>
<dbReference type="AlphaFoldDB" id="A0A8H6MHG8"/>
<proteinExistence type="predicted"/>
<dbReference type="InterPro" id="IPR011990">
    <property type="entry name" value="TPR-like_helical_dom_sf"/>
</dbReference>